<evidence type="ECO:0000313" key="2">
    <source>
        <dbReference type="Proteomes" id="UP001152531"/>
    </source>
</evidence>
<gene>
    <name evidence="1" type="ORF">CLIB1444_24S00738</name>
</gene>
<evidence type="ECO:0000313" key="1">
    <source>
        <dbReference type="EMBL" id="CAH6723974.1"/>
    </source>
</evidence>
<organism evidence="1 2">
    <name type="scientific">[Candida] jaroonii</name>
    <dbReference type="NCBI Taxonomy" id="467808"/>
    <lineage>
        <taxon>Eukaryota</taxon>
        <taxon>Fungi</taxon>
        <taxon>Dikarya</taxon>
        <taxon>Ascomycota</taxon>
        <taxon>Saccharomycotina</taxon>
        <taxon>Pichiomycetes</taxon>
        <taxon>Debaryomycetaceae</taxon>
        <taxon>Yamadazyma</taxon>
    </lineage>
</organism>
<sequence>MSDIDSEYSDSDQAFDTAHEIRPAKSSDFRSPGGRNHEKLAELFGIDEEDEVIFLSLLCLCDPKTQPSESNDYVLSIQYLTEVFIGIVYLETLNKIEGQEDDDFVISITSVKFKMSLQIYQILFDILCKLGVADDEGLRSLNSGINLSMWDDGIEWWGPAEELYNDHFNLRTSYLMCCILFNALNFLFVENGICNLATNPYTPFFTRFWNYYTDLLSKELDIDHFLEYSGKDTPPGLVEMLKGASIVRYMLAYILNQSQGPSNPNYIIDLTEKSLLDVYDPVVRDNVNGGAVTRDIHYYEFIHHIMNLGEKPSEGRMFYNDHPPFDGYDEDLRYILDYESAEELSDVEDEVSSFKNLQNYLRSAVEEFIGGKDFEDRTPQERIETSMGPNLMLNDSFRKSVLPQLRSIIHDVNSLSTDDVEGLLTFDHLPFESIMTSSRYKDDPKDHVIRIAKVMFLSEVFLLSDHYLDDLISYIFEEADERFYTPLVEQNAIVPVYSIKNLDVLLVKCPETIKAILVELFFSPSRRGMLVFNLCHEINLSYKYIDFICQILVGFPLNPEYGFSRKGKTLEFTDFEKGMMFNHFIESCALFLKASEGIENDEGFEFTLSTTVCHKFVHLICLLIAKVIQEGIFESKDGAEALGSIHVIIGFLFSWISKVPLARTLYFQVLESFKANMVDPIKVHMDEGKYPDVDPKLANICVNVVHTYKKSQLITRGDYEEAKEFEGDAGAITEFIENFPQIVDSNSWQILKEIGKRPPALPKEEPLHVHRVFKGPLEVSKKSIKKKYK</sequence>
<keyword evidence="2" id="KW-1185">Reference proteome</keyword>
<name>A0ACA9YFZ2_9ASCO</name>
<proteinExistence type="predicted"/>
<protein>
    <submittedName>
        <fullName evidence="1">Uncharacterized protein</fullName>
    </submittedName>
</protein>
<dbReference type="EMBL" id="CALSDN010000024">
    <property type="protein sequence ID" value="CAH6723974.1"/>
    <property type="molecule type" value="Genomic_DNA"/>
</dbReference>
<comment type="caution">
    <text evidence="1">The sequence shown here is derived from an EMBL/GenBank/DDBJ whole genome shotgun (WGS) entry which is preliminary data.</text>
</comment>
<accession>A0ACA9YFZ2</accession>
<dbReference type="Proteomes" id="UP001152531">
    <property type="component" value="Unassembled WGS sequence"/>
</dbReference>
<reference evidence="1" key="1">
    <citation type="submission" date="2022-06" db="EMBL/GenBank/DDBJ databases">
        <authorList>
            <person name="Legras J.-L."/>
            <person name="Devillers H."/>
            <person name="Grondin C."/>
        </authorList>
    </citation>
    <scope>NUCLEOTIDE SEQUENCE</scope>
    <source>
        <strain evidence="1">CLIB 1444</strain>
    </source>
</reference>